<dbReference type="GO" id="GO:0016757">
    <property type="term" value="F:glycosyltransferase activity"/>
    <property type="evidence" value="ECO:0007669"/>
    <property type="project" value="UniProtKB-ARBA"/>
</dbReference>
<dbReference type="PANTHER" id="PTHR31616">
    <property type="entry name" value="TREHALASE"/>
    <property type="match status" value="1"/>
</dbReference>
<evidence type="ECO:0000259" key="1">
    <source>
        <dbReference type="Pfam" id="PF00723"/>
    </source>
</evidence>
<keyword evidence="4" id="KW-1185">Reference proteome</keyword>
<gene>
    <name evidence="3" type="ORF">EDD40_4967</name>
</gene>
<dbReference type="InterPro" id="IPR014718">
    <property type="entry name" value="GH-type_carb-bd"/>
</dbReference>
<protein>
    <submittedName>
        <fullName evidence="3">Glucoamylase</fullName>
    </submittedName>
</protein>
<dbReference type="InterPro" id="IPR015220">
    <property type="entry name" value="Glucodextranase_N"/>
</dbReference>
<dbReference type="EMBL" id="RJKM01000001">
    <property type="protein sequence ID" value="ROP39577.1"/>
    <property type="molecule type" value="Genomic_DNA"/>
</dbReference>
<feature type="domain" description="GH15-like" evidence="1">
    <location>
        <begin position="242"/>
        <end position="318"/>
    </location>
</feature>
<evidence type="ECO:0000313" key="4">
    <source>
        <dbReference type="Proteomes" id="UP000268727"/>
    </source>
</evidence>
<dbReference type="InterPro" id="IPR011013">
    <property type="entry name" value="Gal_mutarotase_sf_dom"/>
</dbReference>
<dbReference type="Gene3D" id="1.50.10.10">
    <property type="match status" value="1"/>
</dbReference>
<dbReference type="SUPFAM" id="SSF48208">
    <property type="entry name" value="Six-hairpin glycosidases"/>
    <property type="match status" value="1"/>
</dbReference>
<dbReference type="InterPro" id="IPR011613">
    <property type="entry name" value="GH15-like"/>
</dbReference>
<dbReference type="PANTHER" id="PTHR31616:SF0">
    <property type="entry name" value="GLUCAN 1,4-ALPHA-GLUCOSIDASE"/>
    <property type="match status" value="1"/>
</dbReference>
<dbReference type="Gene3D" id="2.70.98.10">
    <property type="match status" value="2"/>
</dbReference>
<dbReference type="RefSeq" id="WP_123745038.1">
    <property type="nucleotide sequence ID" value="NZ_RJKM01000001.1"/>
</dbReference>
<dbReference type="AlphaFoldDB" id="A0A3N1HAN0"/>
<dbReference type="Pfam" id="PF09137">
    <property type="entry name" value="Glucodextran_N"/>
    <property type="match status" value="2"/>
</dbReference>
<dbReference type="GO" id="GO:0030246">
    <property type="term" value="F:carbohydrate binding"/>
    <property type="evidence" value="ECO:0007669"/>
    <property type="project" value="InterPro"/>
</dbReference>
<evidence type="ECO:0000313" key="3">
    <source>
        <dbReference type="EMBL" id="ROP39577.1"/>
    </source>
</evidence>
<feature type="domain" description="GH15-like" evidence="1">
    <location>
        <begin position="330"/>
        <end position="617"/>
    </location>
</feature>
<dbReference type="GO" id="GO:0005975">
    <property type="term" value="P:carbohydrate metabolic process"/>
    <property type="evidence" value="ECO:0007669"/>
    <property type="project" value="InterPro"/>
</dbReference>
<dbReference type="InterPro" id="IPR008928">
    <property type="entry name" value="6-hairpin_glycosidase_sf"/>
</dbReference>
<organism evidence="3 4">
    <name type="scientific">Saccharothrix texasensis</name>
    <dbReference type="NCBI Taxonomy" id="103734"/>
    <lineage>
        <taxon>Bacteria</taxon>
        <taxon>Bacillati</taxon>
        <taxon>Actinomycetota</taxon>
        <taxon>Actinomycetes</taxon>
        <taxon>Pseudonocardiales</taxon>
        <taxon>Pseudonocardiaceae</taxon>
        <taxon>Saccharothrix</taxon>
    </lineage>
</organism>
<feature type="domain" description="Glucodextranase N-terminal" evidence="2">
    <location>
        <begin position="169"/>
        <end position="231"/>
    </location>
</feature>
<feature type="domain" description="Glucodextranase N-terminal" evidence="2">
    <location>
        <begin position="15"/>
        <end position="167"/>
    </location>
</feature>
<accession>A0A3N1HAN0</accession>
<dbReference type="Pfam" id="PF00723">
    <property type="entry name" value="Glyco_hydro_15"/>
    <property type="match status" value="2"/>
</dbReference>
<dbReference type="GO" id="GO:0004553">
    <property type="term" value="F:hydrolase activity, hydrolyzing O-glycosyl compounds"/>
    <property type="evidence" value="ECO:0007669"/>
    <property type="project" value="TreeGrafter"/>
</dbReference>
<reference evidence="3 4" key="1">
    <citation type="submission" date="2018-11" db="EMBL/GenBank/DDBJ databases">
        <title>Sequencing the genomes of 1000 actinobacteria strains.</title>
        <authorList>
            <person name="Klenk H.-P."/>
        </authorList>
    </citation>
    <scope>NUCLEOTIDE SEQUENCE [LARGE SCALE GENOMIC DNA]</scope>
    <source>
        <strain evidence="3 4">DSM 44231</strain>
    </source>
</reference>
<dbReference type="InterPro" id="IPR012341">
    <property type="entry name" value="6hp_glycosidase-like_sf"/>
</dbReference>
<evidence type="ECO:0000259" key="2">
    <source>
        <dbReference type="Pfam" id="PF09137"/>
    </source>
</evidence>
<proteinExistence type="predicted"/>
<sequence>MTSLVVVLLASVLTVPGPPATYAPADKQGFGTARQATSPVWFTLGRTGPTEVFYPDLSTPATRDLRLVVDGRAAEGRTEPVGRLRYRQEFRGDGWQADVTYTTDPSRPTVLADVRLRAERPVDVQVVFDPNLSRDGDDDTAVERPGALVAHDARSASALVADEPITSPTSTTGNVVQTGDLRVDGVRDRRVTLAVGFGPTAGEALATAKKSLVEGFPRHARRYDQGWEDYLGGLRRPQSADRDLYETSMMVLAATEDKAHPGAFIASPGFPWAFGFDRAIAPEFGSYALVWPRDLYQVASAMLAAGDRAAADRALDFMLDVQRQPDGHLPQNTRVDGEPHWTNVQQDEQAAPMLLAWLLGRADRSTVDALVAVAEFMVAQPDAPFTQQERWENQSGYSPGTIAAEIAGLVCLADLLHRSGDPRAAKYLAVADDWERRLEGWTVTRTGPFSPDPYYLRLTKDGRPDAATAYNPGDNHPTAIDQRAAVDPSFLELVRLGVRPHGDPVVRNTVEVVDEQLGVDRFWHRYNGDGYGERADGGPWNIGHGRTYGGLWPIFAGERGEYELLAGDVGAARRRLADIASTANAGRMLPEQVRDGRGTTSATPLAWTHAQYVRLAWSIDAGRPVARPAVVACRYAGC</sequence>
<dbReference type="SUPFAM" id="SSF74650">
    <property type="entry name" value="Galactose mutarotase-like"/>
    <property type="match status" value="1"/>
</dbReference>
<comment type="caution">
    <text evidence="3">The sequence shown here is derived from an EMBL/GenBank/DDBJ whole genome shotgun (WGS) entry which is preliminary data.</text>
</comment>
<name>A0A3N1HAN0_9PSEU</name>
<dbReference type="OrthoDB" id="9806081at2"/>
<dbReference type="Proteomes" id="UP000268727">
    <property type="component" value="Unassembled WGS sequence"/>
</dbReference>